<feature type="domain" description="RNA polymerase sigma-70 region 2" evidence="5">
    <location>
        <begin position="11"/>
        <end position="74"/>
    </location>
</feature>
<dbReference type="SUPFAM" id="SSF88659">
    <property type="entry name" value="Sigma3 and sigma4 domains of RNA polymerase sigma factors"/>
    <property type="match status" value="1"/>
</dbReference>
<comment type="caution">
    <text evidence="8">The sequence shown here is derived from an EMBL/GenBank/DDBJ whole genome shotgun (WGS) entry which is preliminary data.</text>
</comment>
<dbReference type="SUPFAM" id="SSF48452">
    <property type="entry name" value="TPR-like"/>
    <property type="match status" value="1"/>
</dbReference>
<dbReference type="Proteomes" id="UP000377595">
    <property type="component" value="Unassembled WGS sequence"/>
</dbReference>
<evidence type="ECO:0000259" key="6">
    <source>
        <dbReference type="Pfam" id="PF08281"/>
    </source>
</evidence>
<evidence type="ECO:0000256" key="1">
    <source>
        <dbReference type="ARBA" id="ARBA00010641"/>
    </source>
</evidence>
<dbReference type="OrthoDB" id="9780299at2"/>
<dbReference type="InterPro" id="IPR013325">
    <property type="entry name" value="RNA_pol_sigma_r2"/>
</dbReference>
<dbReference type="RefSeq" id="WP_155345133.1">
    <property type="nucleotide sequence ID" value="NZ_BAAAHM010000008.1"/>
</dbReference>
<evidence type="ECO:0000256" key="3">
    <source>
        <dbReference type="ARBA" id="ARBA00023082"/>
    </source>
</evidence>
<feature type="domain" description="DUF6596" evidence="7">
    <location>
        <begin position="171"/>
        <end position="270"/>
    </location>
</feature>
<dbReference type="InterPro" id="IPR046531">
    <property type="entry name" value="DUF6596"/>
</dbReference>
<dbReference type="PANTHER" id="PTHR47756:SF2">
    <property type="entry name" value="BLL6612 PROTEIN"/>
    <property type="match status" value="1"/>
</dbReference>
<organism evidence="8 9">
    <name type="scientific">Acrocarpospora pleiomorpha</name>
    <dbReference type="NCBI Taxonomy" id="90975"/>
    <lineage>
        <taxon>Bacteria</taxon>
        <taxon>Bacillati</taxon>
        <taxon>Actinomycetota</taxon>
        <taxon>Actinomycetes</taxon>
        <taxon>Streptosporangiales</taxon>
        <taxon>Streptosporangiaceae</taxon>
        <taxon>Acrocarpospora</taxon>
    </lineage>
</organism>
<evidence type="ECO:0000313" key="9">
    <source>
        <dbReference type="Proteomes" id="UP000377595"/>
    </source>
</evidence>
<comment type="similarity">
    <text evidence="1">Belongs to the sigma-70 factor family. ECF subfamily.</text>
</comment>
<dbReference type="InterPro" id="IPR013324">
    <property type="entry name" value="RNA_pol_sigma_r3/r4-like"/>
</dbReference>
<dbReference type="GO" id="GO:0003677">
    <property type="term" value="F:DNA binding"/>
    <property type="evidence" value="ECO:0007669"/>
    <property type="project" value="InterPro"/>
</dbReference>
<accession>A0A5M3XPA9</accession>
<gene>
    <name evidence="8" type="primary">rpoE_13</name>
    <name evidence="8" type="ORF">Aple_029740</name>
</gene>
<dbReference type="GO" id="GO:0016987">
    <property type="term" value="F:sigma factor activity"/>
    <property type="evidence" value="ECO:0007669"/>
    <property type="project" value="UniProtKB-KW"/>
</dbReference>
<dbReference type="SUPFAM" id="SSF88946">
    <property type="entry name" value="Sigma2 domain of RNA polymerase sigma factors"/>
    <property type="match status" value="1"/>
</dbReference>
<keyword evidence="3" id="KW-0731">Sigma factor</keyword>
<evidence type="ECO:0000256" key="4">
    <source>
        <dbReference type="ARBA" id="ARBA00023163"/>
    </source>
</evidence>
<dbReference type="InterPro" id="IPR011990">
    <property type="entry name" value="TPR-like_helical_dom_sf"/>
</dbReference>
<name>A0A5M3XPA9_9ACTN</name>
<keyword evidence="9" id="KW-1185">Reference proteome</keyword>
<evidence type="ECO:0000313" key="8">
    <source>
        <dbReference type="EMBL" id="GES20078.1"/>
    </source>
</evidence>
<dbReference type="InterPro" id="IPR013249">
    <property type="entry name" value="RNA_pol_sigma70_r4_t2"/>
</dbReference>
<dbReference type="Gene3D" id="1.10.1740.10">
    <property type="match status" value="1"/>
</dbReference>
<reference evidence="8 9" key="1">
    <citation type="submission" date="2019-10" db="EMBL/GenBank/DDBJ databases">
        <title>Whole genome shotgun sequence of Acrocarpospora pleiomorpha NBRC 16267.</title>
        <authorList>
            <person name="Ichikawa N."/>
            <person name="Kimura A."/>
            <person name="Kitahashi Y."/>
            <person name="Komaki H."/>
            <person name="Oguchi A."/>
        </authorList>
    </citation>
    <scope>NUCLEOTIDE SEQUENCE [LARGE SCALE GENOMIC DNA]</scope>
    <source>
        <strain evidence="8 9">NBRC 16267</strain>
    </source>
</reference>
<feature type="domain" description="RNA polymerase sigma factor 70 region 4 type 2" evidence="6">
    <location>
        <begin position="104"/>
        <end position="153"/>
    </location>
</feature>
<dbReference type="GO" id="GO:0006352">
    <property type="term" value="P:DNA-templated transcription initiation"/>
    <property type="evidence" value="ECO:0007669"/>
    <property type="project" value="InterPro"/>
</dbReference>
<dbReference type="InterPro" id="IPR007627">
    <property type="entry name" value="RNA_pol_sigma70_r2"/>
</dbReference>
<evidence type="ECO:0000259" key="5">
    <source>
        <dbReference type="Pfam" id="PF04542"/>
    </source>
</evidence>
<sequence>MPGMGGAERAYRENWARLLALLTSELRDLDLAEESLQDAFAAAVDRWNRDGEPDNPPAWLLVTARRKAVDRLRRGAVAARRLPLLVVDTDPSGIPDDRLRMVFTCCHPALAMPSRVALTLRCVGGLTTRQIARLFLVTEPTMAARITRAKKKIAQAGIPYRVPSGEELLTRLDGVLAVIYLIFTEAYAPTAGDRLVRDELAAEAIGLAHTLRELIPDDPEVTGLLALMTLHHARRDARTGPHGELVRLPDQNRSLWHHDEIDIGLHLIHQTSVRPGPYLTQAAIAAEHASAAHAEDTDWHSIALLYGELERLTGSAVVRLNRAVALAEAEGPEAGLSLLSDLDAALPYHHLLPATRAELLRRLGRAEDALTQYGKALALVGNDAERAFLLSRRDELLEAPRGVEK</sequence>
<dbReference type="EMBL" id="BLAF01000014">
    <property type="protein sequence ID" value="GES20078.1"/>
    <property type="molecule type" value="Genomic_DNA"/>
</dbReference>
<dbReference type="AlphaFoldDB" id="A0A5M3XPA9"/>
<dbReference type="Pfam" id="PF08281">
    <property type="entry name" value="Sigma70_r4_2"/>
    <property type="match status" value="1"/>
</dbReference>
<protein>
    <submittedName>
        <fullName evidence="8">RNA polymerase subunit sigma-24</fullName>
    </submittedName>
</protein>
<evidence type="ECO:0000259" key="7">
    <source>
        <dbReference type="Pfam" id="PF20239"/>
    </source>
</evidence>
<dbReference type="PANTHER" id="PTHR47756">
    <property type="entry name" value="BLL6612 PROTEIN-RELATED"/>
    <property type="match status" value="1"/>
</dbReference>
<evidence type="ECO:0000256" key="2">
    <source>
        <dbReference type="ARBA" id="ARBA00023015"/>
    </source>
</evidence>
<dbReference type="Pfam" id="PF20239">
    <property type="entry name" value="DUF6596"/>
    <property type="match status" value="1"/>
</dbReference>
<keyword evidence="4" id="KW-0804">Transcription</keyword>
<proteinExistence type="inferred from homology"/>
<dbReference type="Pfam" id="PF04542">
    <property type="entry name" value="Sigma70_r2"/>
    <property type="match status" value="1"/>
</dbReference>
<keyword evidence="2" id="KW-0805">Transcription regulation</keyword>